<gene>
    <name evidence="2" type="ORF">C8J28_1289</name>
</gene>
<evidence type="ECO:0000313" key="2">
    <source>
        <dbReference type="EMBL" id="PTR11148.1"/>
    </source>
</evidence>
<sequence length="47" mass="4787">MTDVPLPGSGGSYRRDADGSLKATEPPAEAAPEAPVKPAAKRPVKEA</sequence>
<accession>A0A2T5JSS4</accession>
<reference evidence="2 3" key="1">
    <citation type="submission" date="2018-04" db="EMBL/GenBank/DDBJ databases">
        <title>Genomic Encyclopedia of Type Strains, Phase III (KMG-III): the genomes of soil and plant-associated and newly described type strains.</title>
        <authorList>
            <person name="Whitman W."/>
        </authorList>
    </citation>
    <scope>NUCLEOTIDE SEQUENCE [LARGE SCALE GENOMIC DNA]</scope>
    <source>
        <strain evidence="2 3">KA25</strain>
    </source>
</reference>
<name>A0A2T5JSS4_9RHOB</name>
<protein>
    <submittedName>
        <fullName evidence="2">Uncharacterized protein</fullName>
    </submittedName>
</protein>
<evidence type="ECO:0000313" key="3">
    <source>
        <dbReference type="Proteomes" id="UP000244060"/>
    </source>
</evidence>
<keyword evidence="3" id="KW-1185">Reference proteome</keyword>
<dbReference type="AlphaFoldDB" id="A0A2T5JSS4"/>
<organism evidence="2 3">
    <name type="scientific">Cereibacter azotoformans</name>
    <dbReference type="NCBI Taxonomy" id="43057"/>
    <lineage>
        <taxon>Bacteria</taxon>
        <taxon>Pseudomonadati</taxon>
        <taxon>Pseudomonadota</taxon>
        <taxon>Alphaproteobacteria</taxon>
        <taxon>Rhodobacterales</taxon>
        <taxon>Paracoccaceae</taxon>
        <taxon>Cereibacter</taxon>
    </lineage>
</organism>
<dbReference type="Proteomes" id="UP000244060">
    <property type="component" value="Unassembled WGS sequence"/>
</dbReference>
<proteinExistence type="predicted"/>
<dbReference type="EMBL" id="QAOT01000028">
    <property type="protein sequence ID" value="PTR11148.1"/>
    <property type="molecule type" value="Genomic_DNA"/>
</dbReference>
<evidence type="ECO:0000256" key="1">
    <source>
        <dbReference type="SAM" id="MobiDB-lite"/>
    </source>
</evidence>
<comment type="caution">
    <text evidence="2">The sequence shown here is derived from an EMBL/GenBank/DDBJ whole genome shotgun (WGS) entry which is preliminary data.</text>
</comment>
<feature type="region of interest" description="Disordered" evidence="1">
    <location>
        <begin position="1"/>
        <end position="47"/>
    </location>
</feature>
<feature type="compositionally biased region" description="Low complexity" evidence="1">
    <location>
        <begin position="22"/>
        <end position="38"/>
    </location>
</feature>
<dbReference type="RefSeq" id="WP_181318570.1">
    <property type="nucleotide sequence ID" value="NZ_QAOT01000028.1"/>
</dbReference>